<organism evidence="2">
    <name type="scientific">Anopheles darlingi</name>
    <name type="common">Mosquito</name>
    <dbReference type="NCBI Taxonomy" id="43151"/>
    <lineage>
        <taxon>Eukaryota</taxon>
        <taxon>Metazoa</taxon>
        <taxon>Ecdysozoa</taxon>
        <taxon>Arthropoda</taxon>
        <taxon>Hexapoda</taxon>
        <taxon>Insecta</taxon>
        <taxon>Pterygota</taxon>
        <taxon>Neoptera</taxon>
        <taxon>Endopterygota</taxon>
        <taxon>Diptera</taxon>
        <taxon>Nematocera</taxon>
        <taxon>Culicoidea</taxon>
        <taxon>Culicidae</taxon>
        <taxon>Anophelinae</taxon>
        <taxon>Anopheles</taxon>
    </lineage>
</organism>
<name>A0A2M4D7J9_ANODA</name>
<accession>A0A2M4D7J9</accession>
<protein>
    <recommendedName>
        <fullName evidence="3">Secreted protein</fullName>
    </recommendedName>
</protein>
<reference evidence="2" key="1">
    <citation type="submission" date="2018-01" db="EMBL/GenBank/DDBJ databases">
        <title>An insight into the sialome of Amazonian anophelines.</title>
        <authorList>
            <person name="Ribeiro J.M."/>
            <person name="Scarpassa V."/>
            <person name="Calvo E."/>
        </authorList>
    </citation>
    <scope>NUCLEOTIDE SEQUENCE</scope>
</reference>
<keyword evidence="1" id="KW-0732">Signal</keyword>
<evidence type="ECO:0008006" key="3">
    <source>
        <dbReference type="Google" id="ProtNLM"/>
    </source>
</evidence>
<dbReference type="AlphaFoldDB" id="A0A2M4D7J9"/>
<dbReference type="EMBL" id="GGFL01009377">
    <property type="protein sequence ID" value="MBW73555.1"/>
    <property type="molecule type" value="Transcribed_RNA"/>
</dbReference>
<evidence type="ECO:0000313" key="2">
    <source>
        <dbReference type="EMBL" id="MBW73555.1"/>
    </source>
</evidence>
<feature type="signal peptide" evidence="1">
    <location>
        <begin position="1"/>
        <end position="18"/>
    </location>
</feature>
<sequence length="66" mass="6931">MSASTALRSAVLAPLVKAHALAMPAALWCTVLNCMASFPGEFRAGKATPMCMPGSHLTEAGFWLTH</sequence>
<proteinExistence type="predicted"/>
<evidence type="ECO:0000256" key="1">
    <source>
        <dbReference type="SAM" id="SignalP"/>
    </source>
</evidence>
<feature type="chain" id="PRO_5014869697" description="Secreted protein" evidence="1">
    <location>
        <begin position="19"/>
        <end position="66"/>
    </location>
</feature>